<dbReference type="EMBL" id="MFLD01000011">
    <property type="protein sequence ID" value="OGG60602.1"/>
    <property type="molecule type" value="Genomic_DNA"/>
</dbReference>
<protein>
    <submittedName>
        <fullName evidence="2">Uncharacterized protein</fullName>
    </submittedName>
</protein>
<name>A0A1F6DHX1_9BACT</name>
<evidence type="ECO:0000313" key="2">
    <source>
        <dbReference type="EMBL" id="OGG60602.1"/>
    </source>
</evidence>
<dbReference type="AlphaFoldDB" id="A0A1F6DHX1"/>
<comment type="caution">
    <text evidence="2">The sequence shown here is derived from an EMBL/GenBank/DDBJ whole genome shotgun (WGS) entry which is preliminary data.</text>
</comment>
<keyword evidence="1" id="KW-1133">Transmembrane helix</keyword>
<feature type="transmembrane region" description="Helical" evidence="1">
    <location>
        <begin position="83"/>
        <end position="108"/>
    </location>
</feature>
<keyword evidence="1" id="KW-0812">Transmembrane</keyword>
<reference evidence="2 3" key="1">
    <citation type="journal article" date="2016" name="Nat. Commun.">
        <title>Thousands of microbial genomes shed light on interconnected biogeochemical processes in an aquifer system.</title>
        <authorList>
            <person name="Anantharaman K."/>
            <person name="Brown C.T."/>
            <person name="Hug L.A."/>
            <person name="Sharon I."/>
            <person name="Castelle C.J."/>
            <person name="Probst A.J."/>
            <person name="Thomas B.C."/>
            <person name="Singh A."/>
            <person name="Wilkins M.J."/>
            <person name="Karaoz U."/>
            <person name="Brodie E.L."/>
            <person name="Williams K.H."/>
            <person name="Hubbard S.S."/>
            <person name="Banfield J.F."/>
        </authorList>
    </citation>
    <scope>NUCLEOTIDE SEQUENCE [LARGE SCALE GENOMIC DNA]</scope>
</reference>
<gene>
    <name evidence="2" type="ORF">A3C86_04910</name>
</gene>
<keyword evidence="1" id="KW-0472">Membrane</keyword>
<feature type="transmembrane region" description="Helical" evidence="1">
    <location>
        <begin position="44"/>
        <end position="63"/>
    </location>
</feature>
<evidence type="ECO:0000313" key="3">
    <source>
        <dbReference type="Proteomes" id="UP000178042"/>
    </source>
</evidence>
<dbReference type="Proteomes" id="UP000178042">
    <property type="component" value="Unassembled WGS sequence"/>
</dbReference>
<accession>A0A1F6DHX1</accession>
<sequence length="116" mass="12789">MALYLVISVIGGSALMSLFLLCMRLGAGIFWNSVSVTIQNNLKSGAITLAMLSAFPYMVALIINLDEWGSVKWSSFEWSSWGLATRLVFVSFICSAMFVFTVIVNIILENNTKEHG</sequence>
<organism evidence="2 3">
    <name type="scientific">Candidatus Kaiserbacteria bacterium RIFCSPHIGHO2_02_FULL_49_16</name>
    <dbReference type="NCBI Taxonomy" id="1798490"/>
    <lineage>
        <taxon>Bacteria</taxon>
        <taxon>Candidatus Kaiseribacteriota</taxon>
    </lineage>
</organism>
<feature type="transmembrane region" description="Helical" evidence="1">
    <location>
        <begin position="6"/>
        <end position="32"/>
    </location>
</feature>
<proteinExistence type="predicted"/>
<evidence type="ECO:0000256" key="1">
    <source>
        <dbReference type="SAM" id="Phobius"/>
    </source>
</evidence>